<dbReference type="Pfam" id="PF07536">
    <property type="entry name" value="HWE_HK"/>
    <property type="match status" value="1"/>
</dbReference>
<dbReference type="EC" id="2.7.13.3" evidence="2"/>
<evidence type="ECO:0000256" key="1">
    <source>
        <dbReference type="ARBA" id="ARBA00000085"/>
    </source>
</evidence>
<comment type="caution">
    <text evidence="10">The sequence shown here is derived from an EMBL/GenBank/DDBJ whole genome shotgun (WGS) entry which is preliminary data.</text>
</comment>
<evidence type="ECO:0000256" key="5">
    <source>
        <dbReference type="ARBA" id="ARBA00022741"/>
    </source>
</evidence>
<keyword evidence="8" id="KW-1133">Transmembrane helix</keyword>
<dbReference type="AlphaFoldDB" id="A0A2T5GSN2"/>
<feature type="transmembrane region" description="Helical" evidence="8">
    <location>
        <begin position="52"/>
        <end position="80"/>
    </location>
</feature>
<dbReference type="GO" id="GO:0004673">
    <property type="term" value="F:protein histidine kinase activity"/>
    <property type="evidence" value="ECO:0007669"/>
    <property type="project" value="UniProtKB-EC"/>
</dbReference>
<dbReference type="Pfam" id="PF08448">
    <property type="entry name" value="PAS_4"/>
    <property type="match status" value="1"/>
</dbReference>
<feature type="transmembrane region" description="Helical" evidence="8">
    <location>
        <begin position="100"/>
        <end position="118"/>
    </location>
</feature>
<dbReference type="PANTHER" id="PTHR41523:SF7">
    <property type="entry name" value="HISTIDINE KINASE"/>
    <property type="match status" value="1"/>
</dbReference>
<dbReference type="GO" id="GO:0005524">
    <property type="term" value="F:ATP binding"/>
    <property type="evidence" value="ECO:0007669"/>
    <property type="project" value="UniProtKB-KW"/>
</dbReference>
<organism evidence="10 11">
    <name type="scientific">Sphingomonas aurantiaca</name>
    <dbReference type="NCBI Taxonomy" id="185949"/>
    <lineage>
        <taxon>Bacteria</taxon>
        <taxon>Pseudomonadati</taxon>
        <taxon>Pseudomonadota</taxon>
        <taxon>Alphaproteobacteria</taxon>
        <taxon>Sphingomonadales</taxon>
        <taxon>Sphingomonadaceae</taxon>
        <taxon>Sphingomonas</taxon>
    </lineage>
</organism>
<dbReference type="SUPFAM" id="SSF55785">
    <property type="entry name" value="PYP-like sensor domain (PAS domain)"/>
    <property type="match status" value="1"/>
</dbReference>
<evidence type="ECO:0000259" key="9">
    <source>
        <dbReference type="SMART" id="SM00911"/>
    </source>
</evidence>
<reference evidence="10 11" key="1">
    <citation type="submission" date="2018-04" db="EMBL/GenBank/DDBJ databases">
        <title>Genomic Encyclopedia of Type Strains, Phase III (KMG-III): the genomes of soil and plant-associated and newly described type strains.</title>
        <authorList>
            <person name="Whitman W."/>
        </authorList>
    </citation>
    <scope>NUCLEOTIDE SEQUENCE [LARGE SCALE GENOMIC DNA]</scope>
    <source>
        <strain evidence="10 11">MA101b</strain>
    </source>
</reference>
<dbReference type="InterPro" id="IPR013656">
    <property type="entry name" value="PAS_4"/>
</dbReference>
<dbReference type="PANTHER" id="PTHR41523">
    <property type="entry name" value="TWO-COMPONENT SYSTEM SENSOR PROTEIN"/>
    <property type="match status" value="1"/>
</dbReference>
<dbReference type="EMBL" id="QAOG01000001">
    <property type="protein sequence ID" value="PTQ62305.1"/>
    <property type="molecule type" value="Genomic_DNA"/>
</dbReference>
<evidence type="ECO:0000256" key="2">
    <source>
        <dbReference type="ARBA" id="ARBA00012438"/>
    </source>
</evidence>
<dbReference type="InterPro" id="IPR035965">
    <property type="entry name" value="PAS-like_dom_sf"/>
</dbReference>
<protein>
    <recommendedName>
        <fullName evidence="2">histidine kinase</fullName>
        <ecNumber evidence="2">2.7.13.3</ecNumber>
    </recommendedName>
</protein>
<keyword evidence="4" id="KW-0808">Transferase</keyword>
<keyword evidence="5" id="KW-0547">Nucleotide-binding</keyword>
<dbReference type="Proteomes" id="UP000244189">
    <property type="component" value="Unassembled WGS sequence"/>
</dbReference>
<keyword evidence="3" id="KW-0597">Phosphoprotein</keyword>
<keyword evidence="11" id="KW-1185">Reference proteome</keyword>
<evidence type="ECO:0000256" key="6">
    <source>
        <dbReference type="ARBA" id="ARBA00022777"/>
    </source>
</evidence>
<name>A0A2T5GSN2_9SPHN</name>
<dbReference type="InterPro" id="IPR036890">
    <property type="entry name" value="HATPase_C_sf"/>
</dbReference>
<feature type="transmembrane region" description="Helical" evidence="8">
    <location>
        <begin position="25"/>
        <end position="45"/>
    </location>
</feature>
<proteinExistence type="predicted"/>
<dbReference type="SMART" id="SM00911">
    <property type="entry name" value="HWE_HK"/>
    <property type="match status" value="1"/>
</dbReference>
<sequence length="462" mass="49591">MTRTEGLPFFDGIVAWSIDHPLPRLTRYLACTLLIVTVALLRSLFVTSLVPWLLFIPAILLIGLTLAEAPALYASVLAMALAAWSIGSPSVELWLTGPQWAGSFMFLLVAVGVSLLAGELRAGVRRTRQLATDLAERAAFLSGVLASSTDCIKVLDLGGNLTFMSEGGMKVMEIGDFNAVQGCPWPDFWQGDGNADAVAALAAARAGRPSHFVGKADTFAGTPKWWDVSVSPILGLDGAPDRILAVSRDTTELMVAQEQQRLLNGELGHRLKNVLALVQSIANQTFRKADSVELATAIFSERLVALGKATDILTATAWQKATLRDVATAGLTSIDGLQDRVTLDGPDIELGPQLALALTLALHELTTNACKYGALSNETGIVTIAWACEQDPDADERRFTFLWQEQGGPLVFPPTRQGFGSRMIERSLRSYFHGETSLEFHPAGVVFRIDAPLPKIGAVVGA</sequence>
<dbReference type="InterPro" id="IPR011102">
    <property type="entry name" value="Sig_transdc_His_kinase_HWE"/>
</dbReference>
<dbReference type="Gene3D" id="3.30.450.20">
    <property type="entry name" value="PAS domain"/>
    <property type="match status" value="1"/>
</dbReference>
<keyword evidence="8" id="KW-0472">Membrane</keyword>
<dbReference type="Gene3D" id="3.30.565.10">
    <property type="entry name" value="Histidine kinase-like ATPase, C-terminal domain"/>
    <property type="match status" value="1"/>
</dbReference>
<evidence type="ECO:0000256" key="8">
    <source>
        <dbReference type="SAM" id="Phobius"/>
    </source>
</evidence>
<evidence type="ECO:0000256" key="7">
    <source>
        <dbReference type="ARBA" id="ARBA00022840"/>
    </source>
</evidence>
<accession>A0A2T5GSN2</accession>
<evidence type="ECO:0000313" key="11">
    <source>
        <dbReference type="Proteomes" id="UP000244189"/>
    </source>
</evidence>
<dbReference type="RefSeq" id="WP_107956628.1">
    <property type="nucleotide sequence ID" value="NZ_QAOG01000001.1"/>
</dbReference>
<evidence type="ECO:0000313" key="10">
    <source>
        <dbReference type="EMBL" id="PTQ62305.1"/>
    </source>
</evidence>
<keyword evidence="8" id="KW-0812">Transmembrane</keyword>
<gene>
    <name evidence="10" type="ORF">C8J26_0584</name>
</gene>
<evidence type="ECO:0000256" key="4">
    <source>
        <dbReference type="ARBA" id="ARBA00022679"/>
    </source>
</evidence>
<comment type="catalytic activity">
    <reaction evidence="1">
        <text>ATP + protein L-histidine = ADP + protein N-phospho-L-histidine.</text>
        <dbReference type="EC" id="2.7.13.3"/>
    </reaction>
</comment>
<evidence type="ECO:0000256" key="3">
    <source>
        <dbReference type="ARBA" id="ARBA00022553"/>
    </source>
</evidence>
<feature type="domain" description="Signal transduction histidine kinase HWE region" evidence="9">
    <location>
        <begin position="266"/>
        <end position="347"/>
    </location>
</feature>
<keyword evidence="6 10" id="KW-0418">Kinase</keyword>
<keyword evidence="7" id="KW-0067">ATP-binding</keyword>